<dbReference type="Proteomes" id="UP000238655">
    <property type="component" value="Unassembled WGS sequence"/>
</dbReference>
<gene>
    <name evidence="1" type="ORF">C3743_39920</name>
</gene>
<evidence type="ECO:0000313" key="2">
    <source>
        <dbReference type="Proteomes" id="UP000238655"/>
    </source>
</evidence>
<reference evidence="1 2" key="1">
    <citation type="submission" date="2018-01" db="EMBL/GenBank/DDBJ databases">
        <title>Successful Treatment of Persistent Burkholderia cepacia Bacteremia with Ceftazidime-Avibactam.</title>
        <authorList>
            <person name="Tamma P."/>
            <person name="Fan Y."/>
            <person name="Bergman Y."/>
            <person name="Sick-Samuels A."/>
            <person name="Hsu A."/>
            <person name="Timp W."/>
            <person name="Simner P."/>
        </authorList>
    </citation>
    <scope>NUCLEOTIDE SEQUENCE [LARGE SCALE GENOMIC DNA]</scope>
    <source>
        <strain evidence="1 2">170816</strain>
    </source>
</reference>
<organism evidence="1 2">
    <name type="scientific">Burkholderia contaminans</name>
    <dbReference type="NCBI Taxonomy" id="488447"/>
    <lineage>
        <taxon>Bacteria</taxon>
        <taxon>Pseudomonadati</taxon>
        <taxon>Pseudomonadota</taxon>
        <taxon>Betaproteobacteria</taxon>
        <taxon>Burkholderiales</taxon>
        <taxon>Burkholderiaceae</taxon>
        <taxon>Burkholderia</taxon>
        <taxon>Burkholderia cepacia complex</taxon>
    </lineage>
</organism>
<protein>
    <submittedName>
        <fullName evidence="1">Uncharacterized protein</fullName>
    </submittedName>
</protein>
<dbReference type="EMBL" id="PQVP01000006">
    <property type="protein sequence ID" value="POZ80277.1"/>
    <property type="molecule type" value="Genomic_DNA"/>
</dbReference>
<comment type="caution">
    <text evidence="1">The sequence shown here is derived from an EMBL/GenBank/DDBJ whole genome shotgun (WGS) entry which is preliminary data.</text>
</comment>
<name>A0A2S5DMH2_9BURK</name>
<evidence type="ECO:0000313" key="1">
    <source>
        <dbReference type="EMBL" id="POZ80277.1"/>
    </source>
</evidence>
<dbReference type="AlphaFoldDB" id="A0A2S5DMH2"/>
<proteinExistence type="predicted"/>
<accession>A0A2S5DMH2</accession>
<sequence>MGVQRFGCVRFDVDDPNVGGWASIDGGEAYRISSVGSLDNRTLWWTNLSFQAMFSSNLHKTGYIKRTTYLNSWLQGGQDEICAAWGLARRTHTEQSITEALSAILWRTMRVLRDRYGIDYERNLPIHDNLADELRCAIMPDKDPHISAEVDAALGAAHQYYTYCITPRVSFDDFVDVRFFVPSVRYSHEMLGGIVPSDQVEFVHDEQLRGIADRVAWTIDQDRPVLARVTVSDVHPDYVNVIAFANGAKSGNNRAWVTQPELLLLSRYANVAIDSAFVFGEYQPLPEACALPKFTSIQALSPSAEIIASNHWIGLSRENPFRLEPNKPALRAHSPRATWITSIDRFVMFTYALQLHRAGIAVRRYGAGAVTTVVPKHNYRDAYEIATAIGLSGPPSIVGDILVQEELQGHG</sequence>